<dbReference type="Proteomes" id="UP001152798">
    <property type="component" value="Chromosome 5"/>
</dbReference>
<name>A0A9P0MQ36_NEZVI</name>
<protein>
    <submittedName>
        <fullName evidence="2">Uncharacterized protein</fullName>
    </submittedName>
</protein>
<dbReference type="AlphaFoldDB" id="A0A9P0MQ36"/>
<dbReference type="OrthoDB" id="10503060at2759"/>
<dbReference type="EMBL" id="OV725081">
    <property type="protein sequence ID" value="CAH1403058.1"/>
    <property type="molecule type" value="Genomic_DNA"/>
</dbReference>
<feature type="region of interest" description="Disordered" evidence="1">
    <location>
        <begin position="24"/>
        <end position="45"/>
    </location>
</feature>
<organism evidence="2 3">
    <name type="scientific">Nezara viridula</name>
    <name type="common">Southern green stink bug</name>
    <name type="synonym">Cimex viridulus</name>
    <dbReference type="NCBI Taxonomy" id="85310"/>
    <lineage>
        <taxon>Eukaryota</taxon>
        <taxon>Metazoa</taxon>
        <taxon>Ecdysozoa</taxon>
        <taxon>Arthropoda</taxon>
        <taxon>Hexapoda</taxon>
        <taxon>Insecta</taxon>
        <taxon>Pterygota</taxon>
        <taxon>Neoptera</taxon>
        <taxon>Paraneoptera</taxon>
        <taxon>Hemiptera</taxon>
        <taxon>Heteroptera</taxon>
        <taxon>Panheteroptera</taxon>
        <taxon>Pentatomomorpha</taxon>
        <taxon>Pentatomoidea</taxon>
        <taxon>Pentatomidae</taxon>
        <taxon>Pentatominae</taxon>
        <taxon>Nezara</taxon>
    </lineage>
</organism>
<evidence type="ECO:0000313" key="3">
    <source>
        <dbReference type="Proteomes" id="UP001152798"/>
    </source>
</evidence>
<evidence type="ECO:0000313" key="2">
    <source>
        <dbReference type="EMBL" id="CAH1403058.1"/>
    </source>
</evidence>
<proteinExistence type="predicted"/>
<evidence type="ECO:0000256" key="1">
    <source>
        <dbReference type="SAM" id="MobiDB-lite"/>
    </source>
</evidence>
<keyword evidence="3" id="KW-1185">Reference proteome</keyword>
<reference evidence="2" key="1">
    <citation type="submission" date="2022-01" db="EMBL/GenBank/DDBJ databases">
        <authorList>
            <person name="King R."/>
        </authorList>
    </citation>
    <scope>NUCLEOTIDE SEQUENCE</scope>
</reference>
<accession>A0A9P0MQ36</accession>
<sequence length="60" mass="6198">MVSGDSPGAHPASSNWMWLVMGSGGRENSEVRGSQKTPAVEAGSVEKLPVEGSLLNEKAS</sequence>
<gene>
    <name evidence="2" type="ORF">NEZAVI_LOCUS11729</name>
</gene>